<reference evidence="2" key="1">
    <citation type="submission" date="2024-07" db="EMBL/GenBank/DDBJ databases">
        <authorList>
            <person name="Yu S.T."/>
        </authorList>
    </citation>
    <scope>NUCLEOTIDE SEQUENCE</scope>
    <source>
        <strain evidence="2">R08</strain>
    </source>
</reference>
<dbReference type="RefSeq" id="WP_369186096.1">
    <property type="nucleotide sequence ID" value="NZ_CP163431.1"/>
</dbReference>
<dbReference type="EMBL" id="CP163431">
    <property type="protein sequence ID" value="XDP98706.1"/>
    <property type="molecule type" value="Genomic_DNA"/>
</dbReference>
<gene>
    <name evidence="2" type="ORF">AB5J58_00135</name>
</gene>
<evidence type="ECO:0000259" key="1">
    <source>
        <dbReference type="Pfam" id="PF08808"/>
    </source>
</evidence>
<sequence length="229" mass="25963">MTGRTKASNPERDAPTQEWYQGQNLAEFPQEHVHEEFKLFRAHSRDYGPIYYASYPPQDGGRGGRFDLPEGRSLGTCYMATSGLTALRERFGPRLINARILPRKLFEETSVSQVRLPHAYWTASLITGSEARFGVKASEMSSSVNYDISRTWALAWWAWGLDGVWYKPGWDPRLAVVSLALFAEQTENCYPTCEDTQPGEGYITQYEQEFKTRISAPISKDEATTGLDE</sequence>
<dbReference type="InterPro" id="IPR014914">
    <property type="entry name" value="RES_dom"/>
</dbReference>
<name>A0AB39M0U0_9ACTN</name>
<feature type="domain" description="RES" evidence="1">
    <location>
        <begin position="39"/>
        <end position="166"/>
    </location>
</feature>
<dbReference type="Pfam" id="PF08808">
    <property type="entry name" value="RES"/>
    <property type="match status" value="1"/>
</dbReference>
<protein>
    <submittedName>
        <fullName evidence="2">RES family NAD+ phosphorylase</fullName>
    </submittedName>
</protein>
<evidence type="ECO:0000313" key="2">
    <source>
        <dbReference type="EMBL" id="XDP98706.1"/>
    </source>
</evidence>
<dbReference type="AlphaFoldDB" id="A0AB39M0U0"/>
<accession>A0AB39M0U0</accession>
<organism evidence="2">
    <name type="scientific">Streptomyces sp. R08</name>
    <dbReference type="NCBI Taxonomy" id="3238624"/>
    <lineage>
        <taxon>Bacteria</taxon>
        <taxon>Bacillati</taxon>
        <taxon>Actinomycetota</taxon>
        <taxon>Actinomycetes</taxon>
        <taxon>Kitasatosporales</taxon>
        <taxon>Streptomycetaceae</taxon>
        <taxon>Streptomyces</taxon>
    </lineage>
</organism>
<proteinExistence type="predicted"/>